<accession>A0AAQ3QWT5</accession>
<dbReference type="Gene3D" id="3.40.50.1110">
    <property type="entry name" value="SGNH hydrolase"/>
    <property type="match status" value="1"/>
</dbReference>
<proteinExistence type="predicted"/>
<protein>
    <submittedName>
        <fullName evidence="2">SGNH/GDSL hydrolase family protein</fullName>
    </submittedName>
</protein>
<gene>
    <name evidence="2" type="ORF">RZN69_08175</name>
</gene>
<dbReference type="RefSeq" id="WP_317835604.1">
    <property type="nucleotide sequence ID" value="NZ_CP136920.1"/>
</dbReference>
<dbReference type="Pfam" id="PF14606">
    <property type="entry name" value="Lipase_GDSL_3"/>
    <property type="match status" value="1"/>
</dbReference>
<dbReference type="Proteomes" id="UP001304300">
    <property type="component" value="Chromosome"/>
</dbReference>
<reference evidence="2 3" key="1">
    <citation type="submission" date="2023-10" db="EMBL/GenBank/DDBJ databases">
        <title>Rubellicoccus peritrichatus gen. nov., sp. nov., isolated from an algae of coral reef tank.</title>
        <authorList>
            <person name="Luo J."/>
        </authorList>
    </citation>
    <scope>NUCLEOTIDE SEQUENCE [LARGE SCALE GENOMIC DNA]</scope>
    <source>
        <strain evidence="2 3">CR14</strain>
    </source>
</reference>
<name>A0AAQ3QWT5_9BACT</name>
<dbReference type="AlphaFoldDB" id="A0AAQ3QWT5"/>
<sequence length="339" mass="37499">MSIVTEGVEFFNTTVLEDRKESAGRLLPRVPSVVRHAMSPHGRLVGMTSVGAEIRFVSEAPTFNLYLSTTGPHAQVTVYRGEYEHSNHPIEAGKVQVIELGTPPNLAMVAKERLDGAYDSSVWRIFVDRGVIYFHGLDTFGCPTRPPEASELPKVKWLAYGSSITNAWGRGYPHQAARELGVQVMNKGFSGSCHIEPQLVDYLASLDWDFATCELGVNMRGSFEPNEFKKRATYLLDKFRSARPGKPVGLITVYPNANHFLVDKEDDIEASRQAAFSDTLRALAAERAGDGVFLIEGDSIMDRFACLGTDLLHPSDYGHIRMGMNLAGILREKLSTFSK</sequence>
<dbReference type="InterPro" id="IPR013830">
    <property type="entry name" value="SGNH_hydro"/>
</dbReference>
<dbReference type="InterPro" id="IPR036514">
    <property type="entry name" value="SGNH_hydro_sf"/>
</dbReference>
<feature type="domain" description="SGNH hydrolase-type esterase" evidence="1">
    <location>
        <begin position="160"/>
        <end position="325"/>
    </location>
</feature>
<keyword evidence="2" id="KW-0378">Hydrolase</keyword>
<keyword evidence="3" id="KW-1185">Reference proteome</keyword>
<dbReference type="SUPFAM" id="SSF52266">
    <property type="entry name" value="SGNH hydrolase"/>
    <property type="match status" value="1"/>
</dbReference>
<evidence type="ECO:0000313" key="2">
    <source>
        <dbReference type="EMBL" id="WOO43068.1"/>
    </source>
</evidence>
<evidence type="ECO:0000313" key="3">
    <source>
        <dbReference type="Proteomes" id="UP001304300"/>
    </source>
</evidence>
<dbReference type="EMBL" id="CP136920">
    <property type="protein sequence ID" value="WOO43068.1"/>
    <property type="molecule type" value="Genomic_DNA"/>
</dbReference>
<evidence type="ECO:0000259" key="1">
    <source>
        <dbReference type="Pfam" id="PF14606"/>
    </source>
</evidence>
<dbReference type="KEGG" id="puo:RZN69_08175"/>
<organism evidence="2 3">
    <name type="scientific">Rubellicoccus peritrichatus</name>
    <dbReference type="NCBI Taxonomy" id="3080537"/>
    <lineage>
        <taxon>Bacteria</taxon>
        <taxon>Pseudomonadati</taxon>
        <taxon>Verrucomicrobiota</taxon>
        <taxon>Opitutia</taxon>
        <taxon>Puniceicoccales</taxon>
        <taxon>Cerasicoccaceae</taxon>
        <taxon>Rubellicoccus</taxon>
    </lineage>
</organism>
<dbReference type="GO" id="GO:0016788">
    <property type="term" value="F:hydrolase activity, acting on ester bonds"/>
    <property type="evidence" value="ECO:0007669"/>
    <property type="project" value="UniProtKB-ARBA"/>
</dbReference>